<dbReference type="EMBL" id="CP027792">
    <property type="protein sequence ID" value="AVP59049.1"/>
    <property type="molecule type" value="Genomic_DNA"/>
</dbReference>
<accession>A0A2P1NPR4</accession>
<evidence type="ECO:0000313" key="9">
    <source>
        <dbReference type="Proteomes" id="UP000241829"/>
    </source>
</evidence>
<dbReference type="Pfam" id="PF02518">
    <property type="entry name" value="HATPase_c"/>
    <property type="match status" value="1"/>
</dbReference>
<evidence type="ECO:0000256" key="1">
    <source>
        <dbReference type="ARBA" id="ARBA00000085"/>
    </source>
</evidence>
<dbReference type="InterPro" id="IPR036890">
    <property type="entry name" value="HATPase_C_sf"/>
</dbReference>
<dbReference type="CDD" id="cd16917">
    <property type="entry name" value="HATPase_UhpB-NarQ-NarX-like"/>
    <property type="match status" value="1"/>
</dbReference>
<protein>
    <recommendedName>
        <fullName evidence="2">histidine kinase</fullName>
        <ecNumber evidence="2">2.7.13.3</ecNumber>
    </recommendedName>
</protein>
<evidence type="ECO:0000256" key="5">
    <source>
        <dbReference type="ARBA" id="ARBA00023012"/>
    </source>
</evidence>
<dbReference type="Gene3D" id="3.30.565.10">
    <property type="entry name" value="Histidine kinase-like ATPase, C-terminal domain"/>
    <property type="match status" value="1"/>
</dbReference>
<keyword evidence="6" id="KW-1133">Transmembrane helix</keyword>
<keyword evidence="4" id="KW-0418">Kinase</keyword>
<dbReference type="Proteomes" id="UP000241829">
    <property type="component" value="Chromosome"/>
</dbReference>
<keyword evidence="9" id="KW-1185">Reference proteome</keyword>
<feature type="transmembrane region" description="Helical" evidence="6">
    <location>
        <begin position="20"/>
        <end position="39"/>
    </location>
</feature>
<proteinExistence type="predicted"/>
<comment type="catalytic activity">
    <reaction evidence="1">
        <text>ATP + protein L-histidine = ADP + protein N-phospho-L-histidine.</text>
        <dbReference type="EC" id="2.7.13.3"/>
    </reaction>
</comment>
<evidence type="ECO:0000259" key="7">
    <source>
        <dbReference type="PROSITE" id="PS50109"/>
    </source>
</evidence>
<dbReference type="SUPFAM" id="SSF55874">
    <property type="entry name" value="ATPase domain of HSP90 chaperone/DNA topoisomerase II/histidine kinase"/>
    <property type="match status" value="1"/>
</dbReference>
<evidence type="ECO:0000256" key="4">
    <source>
        <dbReference type="ARBA" id="ARBA00022777"/>
    </source>
</evidence>
<gene>
    <name evidence="8" type="ORF">C7H73_08780</name>
</gene>
<dbReference type="PANTHER" id="PTHR24421:SF10">
    <property type="entry name" value="NITRATE_NITRITE SENSOR PROTEIN NARQ"/>
    <property type="match status" value="1"/>
</dbReference>
<keyword evidence="8" id="KW-0547">Nucleotide-binding</keyword>
<reference evidence="9" key="1">
    <citation type="submission" date="2018-03" db="EMBL/GenBank/DDBJ databases">
        <title>Genome sequencing of Melaminivora sp. strain SC2-7.</title>
        <authorList>
            <person name="Kim S.-J."/>
            <person name="Heo J."/>
            <person name="Ahn J.-H."/>
            <person name="Kwon S.-W."/>
        </authorList>
    </citation>
    <scope>NUCLEOTIDE SEQUENCE [LARGE SCALE GENOMIC DNA]</scope>
    <source>
        <strain evidence="9">SC2-7</strain>
    </source>
</reference>
<dbReference type="GO" id="GO:0004673">
    <property type="term" value="F:protein histidine kinase activity"/>
    <property type="evidence" value="ECO:0007669"/>
    <property type="project" value="UniProtKB-EC"/>
</dbReference>
<dbReference type="OrthoDB" id="8697484at2"/>
<dbReference type="AlphaFoldDB" id="A0A2P1NPR4"/>
<sequence>MGMALLVWGGQWGEHGSRQWGAANLGVALLLGTLLLMQLPRALRWRPRRSKRTPPEVVQERQRIAHDLHDHVGSQIVAAMALVDVSDPGARPLVQSLEQCLLDLRLLVDSMDGDDDGLPERLARLRYRLQPALDRRGIALRWEVALEPGAAWPAGQAARECVAIVREAVSNAIQHSGATELRVALQGSGGRWRLQVADNGCGLAPQLLQGEGGGQGLHGMRRRANALGAQLQLHSAPEGGVTVELSSALPVG</sequence>
<dbReference type="InterPro" id="IPR050482">
    <property type="entry name" value="Sensor_HK_TwoCompSys"/>
</dbReference>
<keyword evidence="8" id="KW-0067">ATP-binding</keyword>
<keyword evidence="3" id="KW-0808">Transferase</keyword>
<dbReference type="PANTHER" id="PTHR24421">
    <property type="entry name" value="NITRATE/NITRITE SENSOR PROTEIN NARX-RELATED"/>
    <property type="match status" value="1"/>
</dbReference>
<dbReference type="InterPro" id="IPR003594">
    <property type="entry name" value="HATPase_dom"/>
</dbReference>
<dbReference type="EC" id="2.7.13.3" evidence="2"/>
<dbReference type="KEGG" id="melm:C7H73_08780"/>
<name>A0A2P1NPR4_9BURK</name>
<dbReference type="PROSITE" id="PS50109">
    <property type="entry name" value="HIS_KIN"/>
    <property type="match status" value="1"/>
</dbReference>
<keyword evidence="6" id="KW-0472">Membrane</keyword>
<organism evidence="8 9">
    <name type="scientific">Pulveribacter suum</name>
    <dbReference type="NCBI Taxonomy" id="2116657"/>
    <lineage>
        <taxon>Bacteria</taxon>
        <taxon>Pseudomonadati</taxon>
        <taxon>Pseudomonadota</taxon>
        <taxon>Betaproteobacteria</taxon>
        <taxon>Burkholderiales</taxon>
        <taxon>Comamonadaceae</taxon>
        <taxon>Pulveribacter</taxon>
    </lineage>
</organism>
<dbReference type="InterPro" id="IPR005467">
    <property type="entry name" value="His_kinase_dom"/>
</dbReference>
<evidence type="ECO:0000313" key="8">
    <source>
        <dbReference type="EMBL" id="AVP59049.1"/>
    </source>
</evidence>
<keyword evidence="5" id="KW-0902">Two-component regulatory system</keyword>
<feature type="domain" description="Histidine kinase" evidence="7">
    <location>
        <begin position="63"/>
        <end position="251"/>
    </location>
</feature>
<dbReference type="SMART" id="SM00387">
    <property type="entry name" value="HATPase_c"/>
    <property type="match status" value="1"/>
</dbReference>
<evidence type="ECO:0000256" key="3">
    <source>
        <dbReference type="ARBA" id="ARBA00022679"/>
    </source>
</evidence>
<evidence type="ECO:0000256" key="2">
    <source>
        <dbReference type="ARBA" id="ARBA00012438"/>
    </source>
</evidence>
<dbReference type="GO" id="GO:0005524">
    <property type="term" value="F:ATP binding"/>
    <property type="evidence" value="ECO:0007669"/>
    <property type="project" value="UniProtKB-KW"/>
</dbReference>
<evidence type="ECO:0000256" key="6">
    <source>
        <dbReference type="SAM" id="Phobius"/>
    </source>
</evidence>
<keyword evidence="6" id="KW-0812">Transmembrane</keyword>
<dbReference type="GO" id="GO:0000160">
    <property type="term" value="P:phosphorelay signal transduction system"/>
    <property type="evidence" value="ECO:0007669"/>
    <property type="project" value="UniProtKB-KW"/>
</dbReference>